<name>A0AA38HZS6_9CUCU</name>
<dbReference type="InterPro" id="IPR051121">
    <property type="entry name" value="FAH"/>
</dbReference>
<feature type="domain" description="Fumarylacetoacetase-like C-terminal" evidence="3">
    <location>
        <begin position="77"/>
        <end position="284"/>
    </location>
</feature>
<reference evidence="4" key="1">
    <citation type="journal article" date="2023" name="G3 (Bethesda)">
        <title>Whole genome assemblies of Zophobas morio and Tenebrio molitor.</title>
        <authorList>
            <person name="Kaur S."/>
            <person name="Stinson S.A."/>
            <person name="diCenzo G.C."/>
        </authorList>
    </citation>
    <scope>NUCLEOTIDE SEQUENCE</scope>
    <source>
        <strain evidence="4">QUZm001</strain>
    </source>
</reference>
<dbReference type="GO" id="GO:0006107">
    <property type="term" value="P:oxaloacetate metabolic process"/>
    <property type="evidence" value="ECO:0007669"/>
    <property type="project" value="UniProtKB-ARBA"/>
</dbReference>
<comment type="similarity">
    <text evidence="1">Belongs to the FAH family.</text>
</comment>
<dbReference type="PANTHER" id="PTHR42796:SF4">
    <property type="entry name" value="FUMARYLACETOACETATE HYDROLASE DOMAIN-CONTAINING PROTEIN 2A"/>
    <property type="match status" value="1"/>
</dbReference>
<dbReference type="FunFam" id="3.90.850.10:FF:000002">
    <property type="entry name" value="2-hydroxyhepta-2,4-diene-1,7-dioate isomerase"/>
    <property type="match status" value="1"/>
</dbReference>
<dbReference type="GO" id="GO:0050163">
    <property type="term" value="F:oxaloacetate tautomerase activity"/>
    <property type="evidence" value="ECO:0007669"/>
    <property type="project" value="UniProtKB-ARBA"/>
</dbReference>
<keyword evidence="2" id="KW-0479">Metal-binding</keyword>
<dbReference type="Pfam" id="PF01557">
    <property type="entry name" value="FAA_hydrolase"/>
    <property type="match status" value="1"/>
</dbReference>
<proteinExistence type="inferred from homology"/>
<gene>
    <name evidence="4" type="ORF">Zmor_023394</name>
</gene>
<protein>
    <recommendedName>
        <fullName evidence="3">Fumarylacetoacetase-like C-terminal domain-containing protein</fullName>
    </recommendedName>
</protein>
<dbReference type="AlphaFoldDB" id="A0AA38HZS6"/>
<comment type="caution">
    <text evidence="4">The sequence shown here is derived from an EMBL/GenBank/DDBJ whole genome shotgun (WGS) entry which is preliminary data.</text>
</comment>
<evidence type="ECO:0000259" key="3">
    <source>
        <dbReference type="Pfam" id="PF01557"/>
    </source>
</evidence>
<evidence type="ECO:0000313" key="5">
    <source>
        <dbReference type="Proteomes" id="UP001168821"/>
    </source>
</evidence>
<dbReference type="PANTHER" id="PTHR42796">
    <property type="entry name" value="FUMARYLACETOACETATE HYDROLASE DOMAIN-CONTAINING PROTEIN 2A-RELATED"/>
    <property type="match status" value="1"/>
</dbReference>
<organism evidence="4 5">
    <name type="scientific">Zophobas morio</name>
    <dbReference type="NCBI Taxonomy" id="2755281"/>
    <lineage>
        <taxon>Eukaryota</taxon>
        <taxon>Metazoa</taxon>
        <taxon>Ecdysozoa</taxon>
        <taxon>Arthropoda</taxon>
        <taxon>Hexapoda</taxon>
        <taxon>Insecta</taxon>
        <taxon>Pterygota</taxon>
        <taxon>Neoptera</taxon>
        <taxon>Endopterygota</taxon>
        <taxon>Coleoptera</taxon>
        <taxon>Polyphaga</taxon>
        <taxon>Cucujiformia</taxon>
        <taxon>Tenebrionidae</taxon>
        <taxon>Zophobas</taxon>
    </lineage>
</organism>
<evidence type="ECO:0000313" key="4">
    <source>
        <dbReference type="EMBL" id="KAJ3645761.1"/>
    </source>
</evidence>
<sequence>MRFVQFLLNKAVTSLRLGILKNDVIIDCTQEGLSGSLVDLLNQENGFESLMSAASKATTSYPLADVKLLAPVSKPDKVLCVGMNYKEHCDELKIPRRIQPIIFSKFASTIIGPFDNIVRPTCSEALDWEVELVVVIGKKAKQVQLENAFDYVLGYMVGQDLTARDLVTPDFNGGQYLLGKTMDTFCPVGPCIVTKDEIPDPHNLKLKTWVNGVLKQDGTTSQMVHKIDKLIAHLSNYMILYPGDIIMTGTPSGVGFFRTPREALKAGDLVESEIENVGKLSNRVI</sequence>
<evidence type="ECO:0000256" key="2">
    <source>
        <dbReference type="ARBA" id="ARBA00022723"/>
    </source>
</evidence>
<accession>A0AA38HZS6</accession>
<dbReference type="Gene3D" id="3.90.850.10">
    <property type="entry name" value="Fumarylacetoacetase-like, C-terminal domain"/>
    <property type="match status" value="1"/>
</dbReference>
<dbReference type="InterPro" id="IPR036663">
    <property type="entry name" value="Fumarylacetoacetase_C_sf"/>
</dbReference>
<dbReference type="EMBL" id="JALNTZ010000007">
    <property type="protein sequence ID" value="KAJ3645761.1"/>
    <property type="molecule type" value="Genomic_DNA"/>
</dbReference>
<dbReference type="GO" id="GO:0046872">
    <property type="term" value="F:metal ion binding"/>
    <property type="evidence" value="ECO:0007669"/>
    <property type="project" value="UniProtKB-KW"/>
</dbReference>
<dbReference type="SUPFAM" id="SSF56529">
    <property type="entry name" value="FAH"/>
    <property type="match status" value="1"/>
</dbReference>
<evidence type="ECO:0000256" key="1">
    <source>
        <dbReference type="ARBA" id="ARBA00010211"/>
    </source>
</evidence>
<dbReference type="InterPro" id="IPR011234">
    <property type="entry name" value="Fumarylacetoacetase-like_C"/>
</dbReference>
<dbReference type="Proteomes" id="UP001168821">
    <property type="component" value="Unassembled WGS sequence"/>
</dbReference>
<keyword evidence="5" id="KW-1185">Reference proteome</keyword>